<name>A0ABT2Z753_9RHOB</name>
<protein>
    <submittedName>
        <fullName evidence="1">Uncharacterized protein</fullName>
    </submittedName>
</protein>
<sequence>MSDPAFDPLTAAALDAVRLLPAASAALYDLAQAHRTVSRSLALGLASRLARAQLSPERDLADLDGICGPLTAELDREWVREIHADPHCPSGSWVTHVRTREGAALHALSAPLLDLRAALRALVELGRAETLALRLAADLRA</sequence>
<dbReference type="Proteomes" id="UP001652503">
    <property type="component" value="Unassembled WGS sequence"/>
</dbReference>
<dbReference type="EMBL" id="JAOWLA010000046">
    <property type="protein sequence ID" value="MCV2866968.1"/>
    <property type="molecule type" value="Genomic_DNA"/>
</dbReference>
<reference evidence="1 2" key="1">
    <citation type="submission" date="2022-10" db="EMBL/GenBank/DDBJ databases">
        <title>Defluviimonas sp. nov., isolated from ocean surface water.</title>
        <authorList>
            <person name="He W."/>
            <person name="Wang L."/>
            <person name="Zhang D.-F."/>
        </authorList>
    </citation>
    <scope>NUCLEOTIDE SEQUENCE [LARGE SCALE GENOMIC DNA]</scope>
    <source>
        <strain evidence="1 2">WL0075</strain>
    </source>
</reference>
<gene>
    <name evidence="1" type="ORF">OE647_19945</name>
</gene>
<evidence type="ECO:0000313" key="2">
    <source>
        <dbReference type="Proteomes" id="UP001652503"/>
    </source>
</evidence>
<accession>A0ABT2Z753</accession>
<dbReference type="RefSeq" id="WP_263723514.1">
    <property type="nucleotide sequence ID" value="NZ_JAOWLA010000046.1"/>
</dbReference>
<organism evidence="1 2">
    <name type="scientific">Albidovulum sediminicola</name>
    <dbReference type="NCBI Taxonomy" id="2984331"/>
    <lineage>
        <taxon>Bacteria</taxon>
        <taxon>Pseudomonadati</taxon>
        <taxon>Pseudomonadota</taxon>
        <taxon>Alphaproteobacteria</taxon>
        <taxon>Rhodobacterales</taxon>
        <taxon>Paracoccaceae</taxon>
        <taxon>Albidovulum</taxon>
    </lineage>
</organism>
<comment type="caution">
    <text evidence="1">The sequence shown here is derived from an EMBL/GenBank/DDBJ whole genome shotgun (WGS) entry which is preliminary data.</text>
</comment>
<keyword evidence="2" id="KW-1185">Reference proteome</keyword>
<evidence type="ECO:0000313" key="1">
    <source>
        <dbReference type="EMBL" id="MCV2866968.1"/>
    </source>
</evidence>
<proteinExistence type="predicted"/>